<reference evidence="10" key="1">
    <citation type="submission" date="2022-03" db="EMBL/GenBank/DDBJ databases">
        <authorList>
            <person name="Martin C."/>
        </authorList>
    </citation>
    <scope>NUCLEOTIDE SEQUENCE</scope>
</reference>
<evidence type="ECO:0000256" key="3">
    <source>
        <dbReference type="ARBA" id="ARBA00022475"/>
    </source>
</evidence>
<comment type="subcellular location">
    <subcellularLocation>
        <location evidence="1">Cell membrane</location>
        <topology evidence="1">Multi-pass membrane protein</topology>
    </subcellularLocation>
</comment>
<feature type="domain" description="EGF-like" evidence="8 9">
    <location>
        <begin position="572"/>
        <end position="583"/>
    </location>
</feature>
<evidence type="ECO:0000256" key="1">
    <source>
        <dbReference type="ARBA" id="ARBA00004651"/>
    </source>
</evidence>
<dbReference type="AlphaFoldDB" id="A0A8S4NXK7"/>
<evidence type="ECO:0000256" key="2">
    <source>
        <dbReference type="ARBA" id="ARBA00005542"/>
    </source>
</evidence>
<feature type="transmembrane region" description="Helical" evidence="7">
    <location>
        <begin position="710"/>
        <end position="730"/>
    </location>
</feature>
<organism evidence="10 11">
    <name type="scientific">Owenia fusiformis</name>
    <name type="common">Polychaete worm</name>
    <dbReference type="NCBI Taxonomy" id="6347"/>
    <lineage>
        <taxon>Eukaryota</taxon>
        <taxon>Metazoa</taxon>
        <taxon>Spiralia</taxon>
        <taxon>Lophotrochozoa</taxon>
        <taxon>Annelida</taxon>
        <taxon>Polychaeta</taxon>
        <taxon>Sedentaria</taxon>
        <taxon>Canalipalpata</taxon>
        <taxon>Sabellida</taxon>
        <taxon>Oweniida</taxon>
        <taxon>Oweniidae</taxon>
        <taxon>Owenia</taxon>
    </lineage>
</organism>
<feature type="transmembrane region" description="Helical" evidence="7">
    <location>
        <begin position="596"/>
        <end position="614"/>
    </location>
</feature>
<keyword evidence="3" id="KW-1003">Cell membrane</keyword>
<evidence type="ECO:0000256" key="4">
    <source>
        <dbReference type="ARBA" id="ARBA00022692"/>
    </source>
</evidence>
<evidence type="ECO:0000256" key="7">
    <source>
        <dbReference type="SAM" id="Phobius"/>
    </source>
</evidence>
<dbReference type="Proteomes" id="UP000749559">
    <property type="component" value="Unassembled WGS sequence"/>
</dbReference>
<gene>
    <name evidence="10" type="ORF">OFUS_LOCUS11945</name>
</gene>
<comment type="caution">
    <text evidence="10">The sequence shown here is derived from an EMBL/GenBank/DDBJ whole genome shotgun (WGS) entry which is preliminary data.</text>
</comment>
<name>A0A8S4NXK7_OWEFU</name>
<proteinExistence type="inferred from homology"/>
<feature type="non-terminal residue" evidence="10">
    <location>
        <position position="1"/>
    </location>
</feature>
<dbReference type="EMBL" id="CAIIXF020000006">
    <property type="protein sequence ID" value="CAH1785962.1"/>
    <property type="molecule type" value="Genomic_DNA"/>
</dbReference>
<dbReference type="PANTHER" id="PTHR14319:SF3">
    <property type="entry name" value="TRANSMEMBRANE PROTEIN-LIKE PROTEIN"/>
    <property type="match status" value="1"/>
</dbReference>
<evidence type="ECO:0000259" key="8">
    <source>
        <dbReference type="PROSITE" id="PS00022"/>
    </source>
</evidence>
<keyword evidence="5 7" id="KW-1133">Transmembrane helix</keyword>
<dbReference type="PROSITE" id="PS00022">
    <property type="entry name" value="EGF_1"/>
    <property type="match status" value="1"/>
</dbReference>
<evidence type="ECO:0000313" key="10">
    <source>
        <dbReference type="EMBL" id="CAH1785962.1"/>
    </source>
</evidence>
<dbReference type="PROSITE" id="PS01186">
    <property type="entry name" value="EGF_2"/>
    <property type="match status" value="1"/>
</dbReference>
<protein>
    <recommendedName>
        <fullName evidence="8 9">EGF-like domain-containing protein</fullName>
    </recommendedName>
</protein>
<evidence type="ECO:0000256" key="6">
    <source>
        <dbReference type="ARBA" id="ARBA00023136"/>
    </source>
</evidence>
<feature type="transmembrane region" description="Helical" evidence="7">
    <location>
        <begin position="621"/>
        <end position="640"/>
    </location>
</feature>
<dbReference type="Pfam" id="PF12036">
    <property type="entry name" value="DUF3522"/>
    <property type="match status" value="1"/>
</dbReference>
<accession>A0A8S4NXK7</accession>
<feature type="transmembrane region" description="Helical" evidence="7">
    <location>
        <begin position="742"/>
        <end position="763"/>
    </location>
</feature>
<feature type="transmembrane region" description="Helical" evidence="7">
    <location>
        <begin position="687"/>
        <end position="704"/>
    </location>
</feature>
<dbReference type="OrthoDB" id="69646at2759"/>
<dbReference type="GO" id="GO:0005886">
    <property type="term" value="C:plasma membrane"/>
    <property type="evidence" value="ECO:0007669"/>
    <property type="project" value="UniProtKB-SubCell"/>
</dbReference>
<keyword evidence="11" id="KW-1185">Reference proteome</keyword>
<feature type="transmembrane region" description="Helical" evidence="7">
    <location>
        <begin position="663"/>
        <end position="680"/>
    </location>
</feature>
<evidence type="ECO:0000313" key="11">
    <source>
        <dbReference type="Proteomes" id="UP000749559"/>
    </source>
</evidence>
<keyword evidence="6 7" id="KW-0472">Membrane</keyword>
<evidence type="ECO:0000259" key="9">
    <source>
        <dbReference type="PROSITE" id="PS01186"/>
    </source>
</evidence>
<sequence length="823" mass="92738">GNPKMAFWKKTEPFVYIICLIIIQYVDLSEGVVEQTTSYNPRGVGFYEAYSSVSMAKFNVPDLAAVVSWRISGRKNFKECETKSIQMVIQHGSYPVINPQNETFPDDFYLERADMQFISFPSDSLILYLVNNPLPGNWYAAVFINEKNEHITPPGLTTECAYSYQATVDVVTFEDIVVVDNGKQNSVSLINENTQQLLRIFVPWTGKSTSVTLTNCTATVNGTKFSDCPVSIAIRPKAFPNWEGIPLETISRNCSMTSDTGCVLEENNPVLDVWYYISILKTEPFNVSAAVTLSMIECSQPIGQLFDNTQLQDAKDVEVNDNATTDHPTIEEDSEIIQDTDMGSQNSNSLNESIIISKSPEAGSYFNSEGVSGRQVCERDSASKVCDLQKRCDNATMLMRETNQGGYFQSRYRLDSVYPDLLELTDSEPSILALETQESSIGGTLRIELKIEEYFANSSAENVSVKACIQKDRIPVKNGEFYCRENSGRIRINSTSGASGSLYIPYPEPGKWYIVMERSCYHGNNSDVTQPCIQNSTIVRFRVDVQVCYDNGCSKYGYCYIYRSGVFPFSSCSCSSGWRGYGCTDGKYAREPNRQLLGTLLLTLSNLFFIPAICLSVYRRFYVEAFVYMFNMFFSTFYHACDNSSYYHTFCLLKLSTLSFSDFYGSIMSFWVTLIAMTRFPHKAQHFAHIFGALGLAFGVSWVQHSIYPYLISIVLGALLVAVSWGLKMYKRKGCYPTKKKWLISVIPGLLIAGMGLIIYAFLETTSNYDYTHSAWHVCMATSICFLLPPRRSKEIEFKTMTEESEQENNITLVGTDNPNMIL</sequence>
<dbReference type="InterPro" id="IPR021910">
    <property type="entry name" value="NGX6/PGAP6/MYMK"/>
</dbReference>
<comment type="similarity">
    <text evidence="2">Belongs to the TMEM8 family.</text>
</comment>
<dbReference type="PANTHER" id="PTHR14319">
    <property type="entry name" value="FIVE-SPAN TRANSMEMBRANE PROTEIN M83"/>
    <property type="match status" value="1"/>
</dbReference>
<evidence type="ECO:0000256" key="5">
    <source>
        <dbReference type="ARBA" id="ARBA00022989"/>
    </source>
</evidence>
<dbReference type="InterPro" id="IPR000742">
    <property type="entry name" value="EGF"/>
</dbReference>
<keyword evidence="4 7" id="KW-0812">Transmembrane</keyword>